<organism evidence="2 3">
    <name type="scientific">Lasiosphaeris hirsuta</name>
    <dbReference type="NCBI Taxonomy" id="260670"/>
    <lineage>
        <taxon>Eukaryota</taxon>
        <taxon>Fungi</taxon>
        <taxon>Dikarya</taxon>
        <taxon>Ascomycota</taxon>
        <taxon>Pezizomycotina</taxon>
        <taxon>Sordariomycetes</taxon>
        <taxon>Sordariomycetidae</taxon>
        <taxon>Sordariales</taxon>
        <taxon>Lasiosphaeriaceae</taxon>
        <taxon>Lasiosphaeris</taxon>
    </lineage>
</organism>
<evidence type="ECO:0000256" key="1">
    <source>
        <dbReference type="SAM" id="MobiDB-lite"/>
    </source>
</evidence>
<gene>
    <name evidence="2" type="ORF">B0H67DRAFT_389406</name>
</gene>
<name>A0AA40DMW6_9PEZI</name>
<protein>
    <submittedName>
        <fullName evidence="2">Uncharacterized protein</fullName>
    </submittedName>
</protein>
<evidence type="ECO:0000313" key="3">
    <source>
        <dbReference type="Proteomes" id="UP001172102"/>
    </source>
</evidence>
<dbReference type="EMBL" id="JAUKUA010000007">
    <property type="protein sequence ID" value="KAK0705693.1"/>
    <property type="molecule type" value="Genomic_DNA"/>
</dbReference>
<dbReference type="AlphaFoldDB" id="A0AA40DMW6"/>
<dbReference type="Proteomes" id="UP001172102">
    <property type="component" value="Unassembled WGS sequence"/>
</dbReference>
<sequence length="263" mass="29433">MMAESYLQRAAWLINDPYSAKDQHMVGECQPRYPNDSGYASQPKTRNTIPNRDITPNDKVASSESPGASRAVSKLIDLLTSKLGTKVKLVPILNGNVDEPSRKTFDTVKPRFEKLLVKHILHLQRPGAIYRPMSTRLIMMGTSSEDATAHIVVLCQPEQKDAVQRFVRSPMIQDLFGKGDATVTPSKVAVLGQAPRQTMWKRNMMESMTRVTWKSNLTYVLIRSYENPNLRRPSCPGLSRHPPLLGPSSTLKARLNRAITTGH</sequence>
<reference evidence="2" key="1">
    <citation type="submission" date="2023-06" db="EMBL/GenBank/DDBJ databases">
        <title>Genome-scale phylogeny and comparative genomics of the fungal order Sordariales.</title>
        <authorList>
            <consortium name="Lawrence Berkeley National Laboratory"/>
            <person name="Hensen N."/>
            <person name="Bonometti L."/>
            <person name="Westerberg I."/>
            <person name="Brannstrom I.O."/>
            <person name="Guillou S."/>
            <person name="Cros-Aarteil S."/>
            <person name="Calhoun S."/>
            <person name="Haridas S."/>
            <person name="Kuo A."/>
            <person name="Mondo S."/>
            <person name="Pangilinan J."/>
            <person name="Riley R."/>
            <person name="Labutti K."/>
            <person name="Andreopoulos B."/>
            <person name="Lipzen A."/>
            <person name="Chen C."/>
            <person name="Yanf M."/>
            <person name="Daum C."/>
            <person name="Ng V."/>
            <person name="Clum A."/>
            <person name="Steindorff A."/>
            <person name="Ohm R."/>
            <person name="Martin F."/>
            <person name="Silar P."/>
            <person name="Natvig D."/>
            <person name="Lalanne C."/>
            <person name="Gautier V."/>
            <person name="Ament-Velasquez S.L."/>
            <person name="Kruys A."/>
            <person name="Hutchinson M.I."/>
            <person name="Powell A.J."/>
            <person name="Barry K."/>
            <person name="Miller A.N."/>
            <person name="Grigoriev I.V."/>
            <person name="Debuchy R."/>
            <person name="Gladieux P."/>
            <person name="Thoren M.H."/>
            <person name="Johannesson H."/>
        </authorList>
    </citation>
    <scope>NUCLEOTIDE SEQUENCE</scope>
    <source>
        <strain evidence="2">SMH4607-1</strain>
    </source>
</reference>
<feature type="compositionally biased region" description="Polar residues" evidence="1">
    <location>
        <begin position="38"/>
        <end position="50"/>
    </location>
</feature>
<comment type="caution">
    <text evidence="2">The sequence shown here is derived from an EMBL/GenBank/DDBJ whole genome shotgun (WGS) entry which is preliminary data.</text>
</comment>
<proteinExistence type="predicted"/>
<keyword evidence="3" id="KW-1185">Reference proteome</keyword>
<accession>A0AA40DMW6</accession>
<feature type="region of interest" description="Disordered" evidence="1">
    <location>
        <begin position="29"/>
        <end position="66"/>
    </location>
</feature>
<evidence type="ECO:0000313" key="2">
    <source>
        <dbReference type="EMBL" id="KAK0705693.1"/>
    </source>
</evidence>